<dbReference type="Proteomes" id="UP000692954">
    <property type="component" value="Unassembled WGS sequence"/>
</dbReference>
<dbReference type="EMBL" id="CAJJDN010000101">
    <property type="protein sequence ID" value="CAD8112863.1"/>
    <property type="molecule type" value="Genomic_DNA"/>
</dbReference>
<protein>
    <submittedName>
        <fullName evidence="2">Uncharacterized protein</fullName>
    </submittedName>
</protein>
<keyword evidence="3" id="KW-1185">Reference proteome</keyword>
<gene>
    <name evidence="2" type="ORF">PSON_ATCC_30995.1.T1010225</name>
</gene>
<dbReference type="AlphaFoldDB" id="A0A8S1QBP2"/>
<keyword evidence="1" id="KW-0175">Coiled coil</keyword>
<comment type="caution">
    <text evidence="2">The sequence shown here is derived from an EMBL/GenBank/DDBJ whole genome shotgun (WGS) entry which is preliminary data.</text>
</comment>
<evidence type="ECO:0000313" key="2">
    <source>
        <dbReference type="EMBL" id="CAD8112863.1"/>
    </source>
</evidence>
<evidence type="ECO:0000256" key="1">
    <source>
        <dbReference type="SAM" id="Coils"/>
    </source>
</evidence>
<dbReference type="OrthoDB" id="273382at2759"/>
<name>A0A8S1QBP2_9CILI</name>
<feature type="coiled-coil region" evidence="1">
    <location>
        <begin position="306"/>
        <end position="338"/>
    </location>
</feature>
<organism evidence="2 3">
    <name type="scientific">Paramecium sonneborni</name>
    <dbReference type="NCBI Taxonomy" id="65129"/>
    <lineage>
        <taxon>Eukaryota</taxon>
        <taxon>Sar</taxon>
        <taxon>Alveolata</taxon>
        <taxon>Ciliophora</taxon>
        <taxon>Intramacronucleata</taxon>
        <taxon>Oligohymenophorea</taxon>
        <taxon>Peniculida</taxon>
        <taxon>Parameciidae</taxon>
        <taxon>Paramecium</taxon>
    </lineage>
</organism>
<dbReference type="PANTHER" id="PTHR38150">
    <property type="entry name" value="EF-HAND DOMAIN-CONTAINING PROTEIN"/>
    <property type="match status" value="1"/>
</dbReference>
<accession>A0A8S1QBP2</accession>
<sequence>MIKQVINSIYIILNLLHDQVLLLIINVISNQGKNISFCFTCKSFRFSNHNSEVSKSNHNKRTTIKHQILQSFLQIGTTLSTFIRIGYTDIYKAQINAEIKALSNKKKITQNSYTIIANQLQQRIQEAIFKFQCERLDFAQIGAAFTELKIFQEIVFNSDCELINSDQPLNLRGKQEMLMHEMLWNLVSQDGECEQVETQMVLCVFRILMDPVKLTVEETAQLILDFLNFEITNYAQKFDQAKRLVVQFRALTQNQMFSNYQDKKREIEDVKEKYSPSINQKSQILAYQNRQKYIDKQLSTQSQSCIDILLKKKEEFNREIQKQQLQKQEEKMKECTFQPKINQNYSQNSTIDVVSRLYTQESIHQKRLYQEENIRKTQEQREMIELNQCTFTPLINDGIPLSITSANTPKDYEKMVDRMRKANNKAREQKEKLNHISTGEQLDKLRNSPFNPPQMINRPKLKKKPIVIMDVNICPGKQGRLALYEDQDPQDVVKNFSKLFNLNTEMSDILLNVLEQERQKMIKKQCT</sequence>
<dbReference type="PANTHER" id="PTHR38150:SF1">
    <property type="entry name" value="PFU DOMAIN-CONTAINING PROTEIN"/>
    <property type="match status" value="1"/>
</dbReference>
<reference evidence="2" key="1">
    <citation type="submission" date="2021-01" db="EMBL/GenBank/DDBJ databases">
        <authorList>
            <consortium name="Genoscope - CEA"/>
            <person name="William W."/>
        </authorList>
    </citation>
    <scope>NUCLEOTIDE SEQUENCE</scope>
</reference>
<proteinExistence type="predicted"/>
<evidence type="ECO:0000313" key="3">
    <source>
        <dbReference type="Proteomes" id="UP000692954"/>
    </source>
</evidence>